<dbReference type="EMBL" id="QUNI01000002">
    <property type="protein sequence ID" value="REH01239.1"/>
    <property type="molecule type" value="Genomic_DNA"/>
</dbReference>
<dbReference type="AlphaFoldDB" id="A0A3E0ESW9"/>
<reference evidence="1 2" key="1">
    <citation type="submission" date="2018-08" db="EMBL/GenBank/DDBJ databases">
        <title>Genomic Encyclopedia of Archaeal and Bacterial Type Strains, Phase II (KMG-II): from individual species to whole genera.</title>
        <authorList>
            <person name="Goeker M."/>
        </authorList>
    </citation>
    <scope>NUCLEOTIDE SEQUENCE [LARGE SCALE GENOMIC DNA]</scope>
    <source>
        <strain evidence="1 2">DSM 100880</strain>
    </source>
</reference>
<dbReference type="Proteomes" id="UP000257136">
    <property type="component" value="Unassembled WGS sequence"/>
</dbReference>
<evidence type="ECO:0000313" key="1">
    <source>
        <dbReference type="EMBL" id="REH01239.1"/>
    </source>
</evidence>
<proteinExistence type="predicted"/>
<evidence type="ECO:0008006" key="3">
    <source>
        <dbReference type="Google" id="ProtNLM"/>
    </source>
</evidence>
<gene>
    <name evidence="1" type="ORF">C8P67_102506</name>
</gene>
<organism evidence="1 2">
    <name type="scientific">Flavobacterium aquicola</name>
    <dbReference type="NCBI Taxonomy" id="1682742"/>
    <lineage>
        <taxon>Bacteria</taxon>
        <taxon>Pseudomonadati</taxon>
        <taxon>Bacteroidota</taxon>
        <taxon>Flavobacteriia</taxon>
        <taxon>Flavobacteriales</taxon>
        <taxon>Flavobacteriaceae</taxon>
        <taxon>Flavobacterium</taxon>
    </lineage>
</organism>
<keyword evidence="2" id="KW-1185">Reference proteome</keyword>
<comment type="caution">
    <text evidence="1">The sequence shown here is derived from an EMBL/GenBank/DDBJ whole genome shotgun (WGS) entry which is preliminary data.</text>
</comment>
<protein>
    <recommendedName>
        <fullName evidence="3">DUF3575 domain-containing protein</fullName>
    </recommendedName>
</protein>
<name>A0A3E0ESW9_9FLAO</name>
<dbReference type="RefSeq" id="WP_115810978.1">
    <property type="nucleotide sequence ID" value="NZ_QUNI01000002.1"/>
</dbReference>
<accession>A0A3E0ESW9</accession>
<sequence length="238" mass="27976">MRLNFKILFLLILFICSSISFSQEIRKQSSWIIKTNPTALIDIFTFPTVQLAIEKKINDSFSIQTEVGYQFYDMGSGIDTVSVKVGGFKINTEGRFYFCNYFKNDKTKKRNSDGLYTGIQVFYRENKYNESTSYYKSEIDDYETYEDDFVDNFGVIKKNYGANLIFGFQKQFYRFIIEPYFQLGCMNRKVKNIDREFNEDLGHIENNGNHDFFGYYSKEESSGIDVNLGIGFRIGYRF</sequence>
<dbReference type="OrthoDB" id="1355868at2"/>
<evidence type="ECO:0000313" key="2">
    <source>
        <dbReference type="Proteomes" id="UP000257136"/>
    </source>
</evidence>